<dbReference type="OrthoDB" id="185373at2759"/>
<gene>
    <name evidence="4" type="ORF">ZOSMA_97G00180</name>
</gene>
<evidence type="ECO:0000256" key="2">
    <source>
        <dbReference type="ARBA" id="ARBA00022737"/>
    </source>
</evidence>
<reference evidence="5" key="1">
    <citation type="journal article" date="2016" name="Nature">
        <title>The genome of the seagrass Zostera marina reveals angiosperm adaptation to the sea.</title>
        <authorList>
            <person name="Olsen J.L."/>
            <person name="Rouze P."/>
            <person name="Verhelst B."/>
            <person name="Lin Y.-C."/>
            <person name="Bayer T."/>
            <person name="Collen J."/>
            <person name="Dattolo E."/>
            <person name="De Paoli E."/>
            <person name="Dittami S."/>
            <person name="Maumus F."/>
            <person name="Michel G."/>
            <person name="Kersting A."/>
            <person name="Lauritano C."/>
            <person name="Lohaus R."/>
            <person name="Toepel M."/>
            <person name="Tonon T."/>
            <person name="Vanneste K."/>
            <person name="Amirebrahimi M."/>
            <person name="Brakel J."/>
            <person name="Bostroem C."/>
            <person name="Chovatia M."/>
            <person name="Grimwood J."/>
            <person name="Jenkins J.W."/>
            <person name="Jueterbock A."/>
            <person name="Mraz A."/>
            <person name="Stam W.T."/>
            <person name="Tice H."/>
            <person name="Bornberg-Bauer E."/>
            <person name="Green P.J."/>
            <person name="Pearson G.A."/>
            <person name="Procaccini G."/>
            <person name="Duarte C.M."/>
            <person name="Schmutz J."/>
            <person name="Reusch T.B.H."/>
            <person name="Van de Peer Y."/>
        </authorList>
    </citation>
    <scope>NUCLEOTIDE SEQUENCE [LARGE SCALE GENOMIC DNA]</scope>
    <source>
        <strain evidence="5">cv. Finnish</strain>
    </source>
</reference>
<feature type="repeat" description="PPR" evidence="3">
    <location>
        <begin position="360"/>
        <end position="400"/>
    </location>
</feature>
<dbReference type="Pfam" id="PF13041">
    <property type="entry name" value="PPR_2"/>
    <property type="match status" value="3"/>
</dbReference>
<dbReference type="GO" id="GO:0003729">
    <property type="term" value="F:mRNA binding"/>
    <property type="evidence" value="ECO:0000318"/>
    <property type="project" value="GO_Central"/>
</dbReference>
<keyword evidence="2" id="KW-0677">Repeat</keyword>
<evidence type="ECO:0000313" key="4">
    <source>
        <dbReference type="EMBL" id="KMZ56252.1"/>
    </source>
</evidence>
<dbReference type="PANTHER" id="PTHR47874:SF6">
    <property type="entry name" value="PENTATRICOPEPTIDE REPEAT-CONTAINING PROTEIN"/>
    <property type="match status" value="1"/>
</dbReference>
<feature type="repeat" description="PPR" evidence="3">
    <location>
        <begin position="325"/>
        <end position="359"/>
    </location>
</feature>
<name>A0A0K9NJJ7_ZOSMR</name>
<feature type="repeat" description="PPR" evidence="3">
    <location>
        <begin position="219"/>
        <end position="253"/>
    </location>
</feature>
<organism evidence="4 5">
    <name type="scientific">Zostera marina</name>
    <name type="common">Eelgrass</name>
    <dbReference type="NCBI Taxonomy" id="29655"/>
    <lineage>
        <taxon>Eukaryota</taxon>
        <taxon>Viridiplantae</taxon>
        <taxon>Streptophyta</taxon>
        <taxon>Embryophyta</taxon>
        <taxon>Tracheophyta</taxon>
        <taxon>Spermatophyta</taxon>
        <taxon>Magnoliopsida</taxon>
        <taxon>Liliopsida</taxon>
        <taxon>Zosteraceae</taxon>
        <taxon>Zostera</taxon>
    </lineage>
</organism>
<evidence type="ECO:0000256" key="3">
    <source>
        <dbReference type="PROSITE-ProRule" id="PRU00708"/>
    </source>
</evidence>
<dbReference type="OMA" id="QCNAVIH"/>
<feature type="repeat" description="PPR" evidence="3">
    <location>
        <begin position="148"/>
        <end position="178"/>
    </location>
</feature>
<feature type="repeat" description="PPR" evidence="3">
    <location>
        <begin position="255"/>
        <end position="289"/>
    </location>
</feature>
<keyword evidence="5" id="KW-1185">Reference proteome</keyword>
<protein>
    <submittedName>
        <fullName evidence="4">Pentatricopeptide repeat-containing protein</fullName>
    </submittedName>
</protein>
<dbReference type="NCBIfam" id="TIGR00756">
    <property type="entry name" value="PPR"/>
    <property type="match status" value="5"/>
</dbReference>
<dbReference type="Gene3D" id="1.25.40.10">
    <property type="entry name" value="Tetratricopeptide repeat domain"/>
    <property type="match status" value="3"/>
</dbReference>
<proteinExistence type="inferred from homology"/>
<feature type="repeat" description="PPR" evidence="3">
    <location>
        <begin position="290"/>
        <end position="324"/>
    </location>
</feature>
<dbReference type="InterPro" id="IPR044179">
    <property type="entry name" value="PPR5-like"/>
</dbReference>
<evidence type="ECO:0000256" key="1">
    <source>
        <dbReference type="ARBA" id="ARBA00007626"/>
    </source>
</evidence>
<dbReference type="InterPro" id="IPR011990">
    <property type="entry name" value="TPR-like_helical_dom_sf"/>
</dbReference>
<dbReference type="PROSITE" id="PS51375">
    <property type="entry name" value="PPR"/>
    <property type="match status" value="7"/>
</dbReference>
<dbReference type="Pfam" id="PF01535">
    <property type="entry name" value="PPR"/>
    <property type="match status" value="1"/>
</dbReference>
<dbReference type="PANTHER" id="PTHR47874">
    <property type="entry name" value="EXPRESSED PROTEIN"/>
    <property type="match status" value="1"/>
</dbReference>
<dbReference type="InterPro" id="IPR002885">
    <property type="entry name" value="PPR_rpt"/>
</dbReference>
<evidence type="ECO:0000313" key="5">
    <source>
        <dbReference type="Proteomes" id="UP000036987"/>
    </source>
</evidence>
<dbReference type="EMBL" id="LFYR01002205">
    <property type="protein sequence ID" value="KMZ56252.1"/>
    <property type="molecule type" value="Genomic_DNA"/>
</dbReference>
<feature type="repeat" description="PPR" evidence="3">
    <location>
        <begin position="184"/>
        <end position="218"/>
    </location>
</feature>
<accession>A0A0K9NJJ7</accession>
<sequence length="431" mass="49474">MNLIHPTFTTTSSYFDLCFGVKIRKSRHLFIVRSTKRTKSETPKHEVKRKLSHILRTEAAILGVERKAATTTSRTLWPRAVLEALENAVAGDRWESALKIFGLLRKQNWYNPKSQTYARLLTMLGRCKQADHARFLFQIMLSETLKPTVDVYTSLVGAYGYSGRLDEAFRTIDEMKSISDCKPDVYTYTVLINCCCKLRRFDLISKVLSEMSYFGIECTNVTYNTIVDGYGKAGMLEEMDNTVSDMLESGNCLPDLFTLNSIIWAHGNFGQIDKLEKWYDEFQHMGIEPDVTTFNILIKSYGNTCMDEKITFVLDFMKKRCFSPTTVTYNLLIEYFGTAKNVEKMEYIFQNMKNQGIKPNSITYCSLIKAYGKAGLLDKVGLVETMEEMFLMMRERKCKPDTVTIATMIRAYNCQGMAEAVQKLEMQMCSH</sequence>
<dbReference type="Proteomes" id="UP000036987">
    <property type="component" value="Unassembled WGS sequence"/>
</dbReference>
<comment type="similarity">
    <text evidence="1">Belongs to the PPR family. P subfamily.</text>
</comment>
<dbReference type="AlphaFoldDB" id="A0A0K9NJJ7"/>
<comment type="caution">
    <text evidence="4">The sequence shown here is derived from an EMBL/GenBank/DDBJ whole genome shotgun (WGS) entry which is preliminary data.</text>
</comment>